<dbReference type="CDD" id="cd07247">
    <property type="entry name" value="SgaA_N_like"/>
    <property type="match status" value="2"/>
</dbReference>
<name>A0A4P2QV06_SORCE</name>
<accession>A0A4P2QV06</accession>
<reference evidence="2 3" key="1">
    <citation type="submission" date="2015-09" db="EMBL/GenBank/DDBJ databases">
        <title>Sorangium comparison.</title>
        <authorList>
            <person name="Zaburannyi N."/>
            <person name="Bunk B."/>
            <person name="Overmann J."/>
            <person name="Mueller R."/>
        </authorList>
    </citation>
    <scope>NUCLEOTIDE SEQUENCE [LARGE SCALE GENOMIC DNA]</scope>
    <source>
        <strain evidence="2 3">So ce836</strain>
    </source>
</reference>
<dbReference type="PANTHER" id="PTHR33993:SF14">
    <property type="entry name" value="GB|AAF24581.1"/>
    <property type="match status" value="1"/>
</dbReference>
<dbReference type="Gene3D" id="3.10.180.10">
    <property type="entry name" value="2,3-Dihydroxybiphenyl 1,2-Dioxygenase, domain 1"/>
    <property type="match status" value="2"/>
</dbReference>
<dbReference type="EMBL" id="CP012672">
    <property type="protein sequence ID" value="AUX34240.1"/>
    <property type="molecule type" value="Genomic_DNA"/>
</dbReference>
<evidence type="ECO:0000313" key="3">
    <source>
        <dbReference type="Proteomes" id="UP000295497"/>
    </source>
</evidence>
<protein>
    <submittedName>
        <fullName evidence="2">Glyoxalase</fullName>
    </submittedName>
</protein>
<dbReference type="AlphaFoldDB" id="A0A4P2QV06"/>
<dbReference type="InterPro" id="IPR052164">
    <property type="entry name" value="Anthracycline_SecMetBiosynth"/>
</dbReference>
<dbReference type="Pfam" id="PF00903">
    <property type="entry name" value="Glyoxalase"/>
    <property type="match status" value="2"/>
</dbReference>
<proteinExistence type="predicted"/>
<evidence type="ECO:0000259" key="1">
    <source>
        <dbReference type="PROSITE" id="PS51819"/>
    </source>
</evidence>
<sequence length="262" mass="28557">MSTIERHTPGTLSWVDLMTPDLDGAMKFYGALFGWTFEVGPPEHHHYTTCSLGGRRAAGISERPAGATFPSVWCVYFDGEDADRIAERIRANGGQVMMGPMAVADHGRMLIASDPTGAAFGVWESKSHTGAQAILEHGSMIWHEVNTRDHKRAADFYSRVFDLEARKLDAPGIDYVTLHKGQKTAGGVLQMNERWPAEVPPHWMTYFAVDDLDAALAKVEALGGKVQVPPFDSPYGRQSVVTDPWGAAFTLIKPSMLANAGG</sequence>
<dbReference type="RefSeq" id="WP_237244208.1">
    <property type="nucleotide sequence ID" value="NZ_CP012672.1"/>
</dbReference>
<dbReference type="PROSITE" id="PS51819">
    <property type="entry name" value="VOC"/>
    <property type="match status" value="2"/>
</dbReference>
<feature type="domain" description="VOC" evidence="1">
    <location>
        <begin position="139"/>
        <end position="254"/>
    </location>
</feature>
<organism evidence="2 3">
    <name type="scientific">Sorangium cellulosum</name>
    <name type="common">Polyangium cellulosum</name>
    <dbReference type="NCBI Taxonomy" id="56"/>
    <lineage>
        <taxon>Bacteria</taxon>
        <taxon>Pseudomonadati</taxon>
        <taxon>Myxococcota</taxon>
        <taxon>Polyangia</taxon>
        <taxon>Polyangiales</taxon>
        <taxon>Polyangiaceae</taxon>
        <taxon>Sorangium</taxon>
    </lineage>
</organism>
<evidence type="ECO:0000313" key="2">
    <source>
        <dbReference type="EMBL" id="AUX34240.1"/>
    </source>
</evidence>
<dbReference type="InterPro" id="IPR029068">
    <property type="entry name" value="Glyas_Bleomycin-R_OHBP_Dase"/>
</dbReference>
<dbReference type="PANTHER" id="PTHR33993">
    <property type="entry name" value="GLYOXALASE-RELATED"/>
    <property type="match status" value="1"/>
</dbReference>
<dbReference type="SUPFAM" id="SSF54593">
    <property type="entry name" value="Glyoxalase/Bleomycin resistance protein/Dihydroxybiphenyl dioxygenase"/>
    <property type="match status" value="2"/>
</dbReference>
<gene>
    <name evidence="2" type="ORF">SOCE836_064110</name>
</gene>
<feature type="domain" description="VOC" evidence="1">
    <location>
        <begin position="11"/>
        <end position="125"/>
    </location>
</feature>
<dbReference type="Proteomes" id="UP000295497">
    <property type="component" value="Chromosome"/>
</dbReference>
<dbReference type="InterPro" id="IPR037523">
    <property type="entry name" value="VOC_core"/>
</dbReference>
<dbReference type="InterPro" id="IPR004360">
    <property type="entry name" value="Glyas_Fos-R_dOase_dom"/>
</dbReference>